<dbReference type="Proteomes" id="UP000694620">
    <property type="component" value="Unassembled WGS sequence"/>
</dbReference>
<dbReference type="InterPro" id="IPR003599">
    <property type="entry name" value="Ig_sub"/>
</dbReference>
<feature type="chain" id="PRO_5034073223" evidence="5">
    <location>
        <begin position="25"/>
        <end position="324"/>
    </location>
</feature>
<comment type="subcellular location">
    <subcellularLocation>
        <location evidence="1">Membrane</location>
    </subcellularLocation>
</comment>
<dbReference type="GO" id="GO:0050852">
    <property type="term" value="P:T cell receptor signaling pathway"/>
    <property type="evidence" value="ECO:0007669"/>
    <property type="project" value="TreeGrafter"/>
</dbReference>
<evidence type="ECO:0000256" key="1">
    <source>
        <dbReference type="ARBA" id="ARBA00004370"/>
    </source>
</evidence>
<dbReference type="InterPro" id="IPR007110">
    <property type="entry name" value="Ig-like_dom"/>
</dbReference>
<keyword evidence="3" id="KW-0393">Immunoglobulin domain</keyword>
<keyword evidence="5" id="KW-0732">Signal</keyword>
<dbReference type="InterPro" id="IPR036179">
    <property type="entry name" value="Ig-like_dom_sf"/>
</dbReference>
<dbReference type="PROSITE" id="PS50835">
    <property type="entry name" value="IG_LIKE"/>
    <property type="match status" value="1"/>
</dbReference>
<dbReference type="PANTHER" id="PTHR24100">
    <property type="entry name" value="BUTYROPHILIN"/>
    <property type="match status" value="1"/>
</dbReference>
<dbReference type="GO" id="GO:0009897">
    <property type="term" value="C:external side of plasma membrane"/>
    <property type="evidence" value="ECO:0007669"/>
    <property type="project" value="TreeGrafter"/>
</dbReference>
<evidence type="ECO:0000256" key="4">
    <source>
        <dbReference type="SAM" id="Phobius"/>
    </source>
</evidence>
<evidence type="ECO:0000313" key="8">
    <source>
        <dbReference type="Proteomes" id="UP000694620"/>
    </source>
</evidence>
<dbReference type="AlphaFoldDB" id="A0A8C4TDR4"/>
<evidence type="ECO:0000259" key="6">
    <source>
        <dbReference type="PROSITE" id="PS50835"/>
    </source>
</evidence>
<dbReference type="SUPFAM" id="SSF48726">
    <property type="entry name" value="Immunoglobulin"/>
    <property type="match status" value="1"/>
</dbReference>
<proteinExistence type="predicted"/>
<organism evidence="7 8">
    <name type="scientific">Erpetoichthys calabaricus</name>
    <name type="common">Rope fish</name>
    <name type="synonym">Calamoichthys calabaricus</name>
    <dbReference type="NCBI Taxonomy" id="27687"/>
    <lineage>
        <taxon>Eukaryota</taxon>
        <taxon>Metazoa</taxon>
        <taxon>Chordata</taxon>
        <taxon>Craniata</taxon>
        <taxon>Vertebrata</taxon>
        <taxon>Euteleostomi</taxon>
        <taxon>Actinopterygii</taxon>
        <taxon>Polypteriformes</taxon>
        <taxon>Polypteridae</taxon>
        <taxon>Erpetoichthys</taxon>
    </lineage>
</organism>
<dbReference type="Gene3D" id="2.60.40.10">
    <property type="entry name" value="Immunoglobulins"/>
    <property type="match status" value="2"/>
</dbReference>
<evidence type="ECO:0000313" key="7">
    <source>
        <dbReference type="Ensembl" id="ENSECRP00000027849.1"/>
    </source>
</evidence>
<reference evidence="7" key="2">
    <citation type="submission" date="2025-09" db="UniProtKB">
        <authorList>
            <consortium name="Ensembl"/>
        </authorList>
    </citation>
    <scope>IDENTIFICATION</scope>
</reference>
<dbReference type="Pfam" id="PF22705">
    <property type="entry name" value="C2-set_3"/>
    <property type="match status" value="1"/>
</dbReference>
<dbReference type="GeneTree" id="ENSGT01120000271914"/>
<keyword evidence="4" id="KW-1133">Transmembrane helix</keyword>
<protein>
    <submittedName>
        <fullName evidence="7">Butyrophilin subfamily 1 member A1-like</fullName>
    </submittedName>
</protein>
<evidence type="ECO:0000256" key="5">
    <source>
        <dbReference type="SAM" id="SignalP"/>
    </source>
</evidence>
<dbReference type="InterPro" id="IPR053896">
    <property type="entry name" value="BTN3A2-like_Ig-C"/>
</dbReference>
<reference evidence="7" key="1">
    <citation type="submission" date="2025-08" db="UniProtKB">
        <authorList>
            <consortium name="Ensembl"/>
        </authorList>
    </citation>
    <scope>IDENTIFICATION</scope>
</reference>
<dbReference type="InterPro" id="IPR013783">
    <property type="entry name" value="Ig-like_fold"/>
</dbReference>
<feature type="transmembrane region" description="Helical" evidence="4">
    <location>
        <begin position="233"/>
        <end position="263"/>
    </location>
</feature>
<dbReference type="Ensembl" id="ENSECRT00000028430.1">
    <property type="protein sequence ID" value="ENSECRP00000027849.1"/>
    <property type="gene ID" value="ENSECRG00000018862.1"/>
</dbReference>
<dbReference type="PANTHER" id="PTHR24100:SF130">
    <property type="entry name" value="BUTYROPHILIN-LIKE PROTEIN 9"/>
    <property type="match status" value="1"/>
</dbReference>
<accession>A0A8C4TDR4</accession>
<keyword evidence="4" id="KW-0812">Transmembrane</keyword>
<dbReference type="SMART" id="SM00409">
    <property type="entry name" value="IG"/>
    <property type="match status" value="1"/>
</dbReference>
<feature type="domain" description="Ig-like" evidence="6">
    <location>
        <begin position="41"/>
        <end position="136"/>
    </location>
</feature>
<dbReference type="FunFam" id="2.60.40.10:FF:000208">
    <property type="entry name" value="Butyrophilin subfamily 1 member A1"/>
    <property type="match status" value="1"/>
</dbReference>
<dbReference type="GO" id="GO:0005102">
    <property type="term" value="F:signaling receptor binding"/>
    <property type="evidence" value="ECO:0007669"/>
    <property type="project" value="TreeGrafter"/>
</dbReference>
<keyword evidence="8" id="KW-1185">Reference proteome</keyword>
<feature type="signal peptide" evidence="5">
    <location>
        <begin position="1"/>
        <end position="24"/>
    </location>
</feature>
<dbReference type="GO" id="GO:0001817">
    <property type="term" value="P:regulation of cytokine production"/>
    <property type="evidence" value="ECO:0007669"/>
    <property type="project" value="TreeGrafter"/>
</dbReference>
<dbReference type="Pfam" id="PF07686">
    <property type="entry name" value="V-set"/>
    <property type="match status" value="1"/>
</dbReference>
<sequence length="324" mass="37382">MKVQKGGWSCCVFILLHMTHTAWTQRFQVIGPSSAVTAFVGEDVILPASLSPDINAEAFQVSWFQDASDSPVLLYKNLQIRPEHQMQAYKGRTALFREELLNGNVSLRLQGVRFYDRGLYRCFVDSGPWSDEVHITLNIEALGGHPSISISSTENKQTRLECTSYKWGTTPDVTWRDMNGMDLTPESNVTEELDGEGFLRVRSFIPIKQEFNVFSCLMRSKVPKPDWHAGLTVYVFSLGVLSWMVVFWLSLLLYMAVAAILIFQWRKMRGHKERYESKVYFLQLCHLRREIGKKKNALVTEVQTLRHFVSFVFLYFTMNELEII</sequence>
<keyword evidence="2 4" id="KW-0472">Membrane</keyword>
<evidence type="ECO:0000256" key="2">
    <source>
        <dbReference type="ARBA" id="ARBA00023136"/>
    </source>
</evidence>
<name>A0A8C4TDR4_ERPCA</name>
<dbReference type="InterPro" id="IPR013106">
    <property type="entry name" value="Ig_V-set"/>
</dbReference>
<evidence type="ECO:0000256" key="3">
    <source>
        <dbReference type="ARBA" id="ARBA00023319"/>
    </source>
</evidence>
<dbReference type="InterPro" id="IPR050504">
    <property type="entry name" value="IgSF_BTN/MOG"/>
</dbReference>